<proteinExistence type="predicted"/>
<protein>
    <submittedName>
        <fullName evidence="2">Uncharacterized protein</fullName>
    </submittedName>
</protein>
<organism evidence="2">
    <name type="scientific">Bradyrhizobium quebecense</name>
    <dbReference type="NCBI Taxonomy" id="2748629"/>
    <lineage>
        <taxon>Bacteria</taxon>
        <taxon>Pseudomonadati</taxon>
        <taxon>Pseudomonadota</taxon>
        <taxon>Alphaproteobacteria</taxon>
        <taxon>Hyphomicrobiales</taxon>
        <taxon>Nitrobacteraceae</taxon>
        <taxon>Bradyrhizobium</taxon>
    </lineage>
</organism>
<keyword evidence="1" id="KW-0812">Transmembrane</keyword>
<feature type="transmembrane region" description="Helical" evidence="1">
    <location>
        <begin position="47"/>
        <end position="67"/>
    </location>
</feature>
<dbReference type="AlphaFoldDB" id="A0A973WTS0"/>
<gene>
    <name evidence="2" type="ORF">HU230_25585</name>
</gene>
<name>A0A973WTS0_9BRAD</name>
<sequence length="111" mass="12740">MWAPGHCRAVRLHKKFQRLNILSARAIMMSSQLRMLITSVITWMNVMLSPVLILAAAFVAGFFSGFATRSWRSRKRRAQYRIYAPYVAPPAAKSARREQPVTAFGHMRRAF</sequence>
<keyword evidence="1" id="KW-0472">Membrane</keyword>
<reference evidence="2" key="1">
    <citation type="submission" date="2020-06" db="EMBL/GenBank/DDBJ databases">
        <title>Whole Genome Sequence of Bradyrhizobium sp. Strain 66S1MB.</title>
        <authorList>
            <person name="Bromfield E."/>
            <person name="Cloutier S."/>
        </authorList>
    </citation>
    <scope>NUCLEOTIDE SEQUENCE</scope>
    <source>
        <strain evidence="2">66S1MB</strain>
    </source>
</reference>
<dbReference type="RefSeq" id="WP_176532505.1">
    <property type="nucleotide sequence ID" value="NZ_CP088022.1"/>
</dbReference>
<evidence type="ECO:0000313" key="2">
    <source>
        <dbReference type="EMBL" id="NVL09085.1"/>
    </source>
</evidence>
<accession>A0A973WTS0</accession>
<feature type="transmembrane region" description="Helical" evidence="1">
    <location>
        <begin position="21"/>
        <end position="41"/>
    </location>
</feature>
<evidence type="ECO:0000256" key="1">
    <source>
        <dbReference type="SAM" id="Phobius"/>
    </source>
</evidence>
<comment type="caution">
    <text evidence="2">The sequence shown here is derived from an EMBL/GenBank/DDBJ whole genome shotgun (WGS) entry which is preliminary data.</text>
</comment>
<dbReference type="EMBL" id="JABWSX010000001">
    <property type="protein sequence ID" value="NVL09085.1"/>
    <property type="molecule type" value="Genomic_DNA"/>
</dbReference>
<keyword evidence="1" id="KW-1133">Transmembrane helix</keyword>